<keyword evidence="2" id="KW-0472">Membrane</keyword>
<dbReference type="GO" id="GO:0030246">
    <property type="term" value="F:carbohydrate binding"/>
    <property type="evidence" value="ECO:0007669"/>
    <property type="project" value="InterPro"/>
</dbReference>
<evidence type="ECO:0000256" key="1">
    <source>
        <dbReference type="SAM" id="MobiDB-lite"/>
    </source>
</evidence>
<evidence type="ECO:0000313" key="3">
    <source>
        <dbReference type="EMBL" id="OGN27584.1"/>
    </source>
</evidence>
<protein>
    <submittedName>
        <fullName evidence="3">Uncharacterized protein</fullName>
    </submittedName>
</protein>
<comment type="caution">
    <text evidence="3">The sequence shown here is derived from an EMBL/GenBank/DDBJ whole genome shotgun (WGS) entry which is preliminary data.</text>
</comment>
<feature type="region of interest" description="Disordered" evidence="1">
    <location>
        <begin position="178"/>
        <end position="214"/>
    </location>
</feature>
<organism evidence="3 4">
    <name type="scientific">Candidatus Yanofskybacteria bacterium RIFCSPLOWO2_01_FULL_49_17</name>
    <dbReference type="NCBI Taxonomy" id="1802700"/>
    <lineage>
        <taxon>Bacteria</taxon>
        <taxon>Candidatus Yanofskyibacteriota</taxon>
    </lineage>
</organism>
<evidence type="ECO:0000313" key="4">
    <source>
        <dbReference type="Proteomes" id="UP000178444"/>
    </source>
</evidence>
<gene>
    <name evidence="3" type="ORF">A2941_01135</name>
</gene>
<reference evidence="3 4" key="1">
    <citation type="journal article" date="2016" name="Nat. Commun.">
        <title>Thousands of microbial genomes shed light on interconnected biogeochemical processes in an aquifer system.</title>
        <authorList>
            <person name="Anantharaman K."/>
            <person name="Brown C.T."/>
            <person name="Hug L.A."/>
            <person name="Sharon I."/>
            <person name="Castelle C.J."/>
            <person name="Probst A.J."/>
            <person name="Thomas B.C."/>
            <person name="Singh A."/>
            <person name="Wilkins M.J."/>
            <person name="Karaoz U."/>
            <person name="Brodie E.L."/>
            <person name="Williams K.H."/>
            <person name="Hubbard S.S."/>
            <person name="Banfield J.F."/>
        </authorList>
    </citation>
    <scope>NUCLEOTIDE SEQUENCE [LARGE SCALE GENOMIC DNA]</scope>
</reference>
<dbReference type="InterPro" id="IPR008965">
    <property type="entry name" value="CBM2/CBM3_carb-bd_dom_sf"/>
</dbReference>
<sequence>MIPIESRNKKRYRTIFIVVFGLLASLFLAALPMKAIQAAALYFSPSAITRSIGQTFSVSVKVNTEGQAINAAQGSIVFEEQKVQVTGVSKSGSIFNLWTQEPTYSNAEGTINFEGGLPNPGYSGSSGLILTINFRTKTATTINGSTDVSLVSGAILANDGQGTNILTSLGKLSLTVNPTSTNAPTGPATSSQETAIPSNTPDVKSSTHPDSAKWYNNDSPQFSWTLPSNATAVSYLITEKPVSNPGPNSDGLISKTSAIDLADGTHYFHVKFKINGAWGPIAHFQFNIDTVPPEDFEISVAETEAKNSRDITFLATDATSGIDYYEVKAGERADWKTVSQEDAGQSYRIELVRGVNRVDVKAVDLAGNTTKSFKEIEIVSAKVSLSVGEWFSGPFDWLVLVITKYGLFIVVMAVLVGLVMLIFKLIEVSWEHINKRIKAMAVTRAEERKSERVLDKILRDMESEIKFLNGISRHRRLGPEEKYLKSKLEQYKKVLKDFKS</sequence>
<dbReference type="SUPFAM" id="SSF49384">
    <property type="entry name" value="Carbohydrate-binding domain"/>
    <property type="match status" value="1"/>
</dbReference>
<accession>A0A1F8GQA7</accession>
<dbReference type="Gene3D" id="2.60.40.680">
    <property type="match status" value="1"/>
</dbReference>
<dbReference type="CDD" id="cd08547">
    <property type="entry name" value="Type_II_cohesin"/>
    <property type="match status" value="1"/>
</dbReference>
<keyword evidence="2" id="KW-1133">Transmembrane helix</keyword>
<keyword evidence="2" id="KW-0812">Transmembrane</keyword>
<dbReference type="AlphaFoldDB" id="A0A1F8GQA7"/>
<name>A0A1F8GQA7_9BACT</name>
<feature type="transmembrane region" description="Helical" evidence="2">
    <location>
        <begin position="405"/>
        <end position="426"/>
    </location>
</feature>
<proteinExistence type="predicted"/>
<dbReference type="Proteomes" id="UP000178444">
    <property type="component" value="Unassembled WGS sequence"/>
</dbReference>
<evidence type="ECO:0000256" key="2">
    <source>
        <dbReference type="SAM" id="Phobius"/>
    </source>
</evidence>
<dbReference type="EMBL" id="MGKO01000008">
    <property type="protein sequence ID" value="OGN27584.1"/>
    <property type="molecule type" value="Genomic_DNA"/>
</dbReference>
<feature type="compositionally biased region" description="Polar residues" evidence="1">
    <location>
        <begin position="178"/>
        <end position="204"/>
    </location>
</feature>